<feature type="region of interest" description="Disordered" evidence="1">
    <location>
        <begin position="1"/>
        <end position="40"/>
    </location>
</feature>
<evidence type="ECO:0000313" key="2">
    <source>
        <dbReference type="EMBL" id="GIE53659.1"/>
    </source>
</evidence>
<sequence>MAGLLHQTAPPRRSSLEDLRGGAAGVSSKHLAQPRFLREHPRHVPLDASGELTVSSTASGPPARELAGDRTIEVAAGDVGGQVPAAGLIDAVRMDVGPDVFGSASASSDRPAPSTWRRIPTRWFRARQLEGALVTSLLKMDQPVPRY</sequence>
<dbReference type="Proteomes" id="UP000647172">
    <property type="component" value="Unassembled WGS sequence"/>
</dbReference>
<gene>
    <name evidence="2" type="ORF">Ani05nite_71930</name>
</gene>
<dbReference type="EMBL" id="BOMQ01000088">
    <property type="protein sequence ID" value="GIE53659.1"/>
    <property type="molecule type" value="Genomic_DNA"/>
</dbReference>
<dbReference type="AlphaFoldDB" id="A0A919ML77"/>
<name>A0A919ML77_9ACTN</name>
<evidence type="ECO:0000313" key="3">
    <source>
        <dbReference type="Proteomes" id="UP000647172"/>
    </source>
</evidence>
<protein>
    <submittedName>
        <fullName evidence="2">Uncharacterized protein</fullName>
    </submittedName>
</protein>
<organism evidence="2 3">
    <name type="scientific">Actinoplanes nipponensis</name>
    <dbReference type="NCBI Taxonomy" id="135950"/>
    <lineage>
        <taxon>Bacteria</taxon>
        <taxon>Bacillati</taxon>
        <taxon>Actinomycetota</taxon>
        <taxon>Actinomycetes</taxon>
        <taxon>Micromonosporales</taxon>
        <taxon>Micromonosporaceae</taxon>
        <taxon>Actinoplanes</taxon>
    </lineage>
</organism>
<proteinExistence type="predicted"/>
<comment type="caution">
    <text evidence="2">The sequence shown here is derived from an EMBL/GenBank/DDBJ whole genome shotgun (WGS) entry which is preliminary data.</text>
</comment>
<reference evidence="2" key="1">
    <citation type="submission" date="2021-01" db="EMBL/GenBank/DDBJ databases">
        <title>Whole genome shotgun sequence of Actinoplanes nipponensis NBRC 14063.</title>
        <authorList>
            <person name="Komaki H."/>
            <person name="Tamura T."/>
        </authorList>
    </citation>
    <scope>NUCLEOTIDE SEQUENCE</scope>
    <source>
        <strain evidence="2">NBRC 14063</strain>
    </source>
</reference>
<keyword evidence="3" id="KW-1185">Reference proteome</keyword>
<evidence type="ECO:0000256" key="1">
    <source>
        <dbReference type="SAM" id="MobiDB-lite"/>
    </source>
</evidence>
<accession>A0A919ML77</accession>